<evidence type="ECO:0000256" key="4">
    <source>
        <dbReference type="ARBA" id="ARBA00023043"/>
    </source>
</evidence>
<reference evidence="8 9" key="1">
    <citation type="submission" date="2024-08" db="EMBL/GenBank/DDBJ databases">
        <authorList>
            <person name="Cucini C."/>
            <person name="Frati F."/>
        </authorList>
    </citation>
    <scope>NUCLEOTIDE SEQUENCE [LARGE SCALE GENOMIC DNA]</scope>
</reference>
<evidence type="ECO:0000256" key="1">
    <source>
        <dbReference type="ARBA" id="ARBA00022737"/>
    </source>
</evidence>
<dbReference type="Gene3D" id="1.20.1440.180">
    <property type="entry name" value="KEN domain"/>
    <property type="match status" value="1"/>
</dbReference>
<dbReference type="InterPro" id="IPR038357">
    <property type="entry name" value="KEN_sf"/>
</dbReference>
<evidence type="ECO:0000259" key="7">
    <source>
        <dbReference type="PROSITE" id="PS51392"/>
    </source>
</evidence>
<dbReference type="InterPro" id="IPR036770">
    <property type="entry name" value="Ankyrin_rpt-contain_sf"/>
</dbReference>
<name>A0ABP1RAN7_9HEXA</name>
<gene>
    <name evidence="8" type="ORF">ODALV1_LOCUS20432</name>
</gene>
<dbReference type="PANTHER" id="PTHR24188">
    <property type="entry name" value="ANKYRIN REPEAT PROTEIN"/>
    <property type="match status" value="1"/>
</dbReference>
<dbReference type="Pfam" id="PF00023">
    <property type="entry name" value="Ank"/>
    <property type="match status" value="1"/>
</dbReference>
<dbReference type="SMART" id="SM00248">
    <property type="entry name" value="ANK"/>
    <property type="match status" value="6"/>
</dbReference>
<dbReference type="SMART" id="SM00580">
    <property type="entry name" value="PUG"/>
    <property type="match status" value="1"/>
</dbReference>
<accession>A0ABP1RAN7</accession>
<protein>
    <recommendedName>
        <fullName evidence="7">KEN domain-containing protein</fullName>
    </recommendedName>
</protein>
<dbReference type="InterPro" id="IPR027417">
    <property type="entry name" value="P-loop_NTPase"/>
</dbReference>
<dbReference type="Proteomes" id="UP001642540">
    <property type="component" value="Unassembled WGS sequence"/>
</dbReference>
<keyword evidence="3" id="KW-0067">ATP-binding</keyword>
<dbReference type="PROSITE" id="PS51392">
    <property type="entry name" value="KEN"/>
    <property type="match status" value="1"/>
</dbReference>
<dbReference type="SUPFAM" id="SSF48403">
    <property type="entry name" value="Ankyrin repeat"/>
    <property type="match status" value="1"/>
</dbReference>
<dbReference type="Gene3D" id="1.25.40.20">
    <property type="entry name" value="Ankyrin repeat-containing domain"/>
    <property type="match status" value="2"/>
</dbReference>
<evidence type="ECO:0000313" key="8">
    <source>
        <dbReference type="EMBL" id="CAL8124041.1"/>
    </source>
</evidence>
<dbReference type="PANTHER" id="PTHR24188:SF29">
    <property type="entry name" value="GH09064P"/>
    <property type="match status" value="1"/>
</dbReference>
<feature type="domain" description="KEN" evidence="7">
    <location>
        <begin position="46"/>
        <end position="190"/>
    </location>
</feature>
<evidence type="ECO:0000256" key="5">
    <source>
        <dbReference type="PROSITE-ProRule" id="PRU00023"/>
    </source>
</evidence>
<comment type="caution">
    <text evidence="8">The sequence shown here is derived from an EMBL/GenBank/DDBJ whole genome shotgun (WGS) entry which is preliminary data.</text>
</comment>
<dbReference type="Pfam" id="PF12796">
    <property type="entry name" value="Ank_2"/>
    <property type="match status" value="1"/>
</dbReference>
<proteinExistence type="predicted"/>
<evidence type="ECO:0000256" key="3">
    <source>
        <dbReference type="ARBA" id="ARBA00022840"/>
    </source>
</evidence>
<organism evidence="8 9">
    <name type="scientific">Orchesella dallaii</name>
    <dbReference type="NCBI Taxonomy" id="48710"/>
    <lineage>
        <taxon>Eukaryota</taxon>
        <taxon>Metazoa</taxon>
        <taxon>Ecdysozoa</taxon>
        <taxon>Arthropoda</taxon>
        <taxon>Hexapoda</taxon>
        <taxon>Collembola</taxon>
        <taxon>Entomobryomorpha</taxon>
        <taxon>Entomobryoidea</taxon>
        <taxon>Orchesellidae</taxon>
        <taxon>Orchesellinae</taxon>
        <taxon>Orchesella</taxon>
    </lineage>
</organism>
<keyword evidence="4 5" id="KW-0040">ANK repeat</keyword>
<keyword evidence="1" id="KW-0677">Repeat</keyword>
<dbReference type="InterPro" id="IPR002110">
    <property type="entry name" value="Ankyrin_rpt"/>
</dbReference>
<evidence type="ECO:0000313" key="9">
    <source>
        <dbReference type="Proteomes" id="UP001642540"/>
    </source>
</evidence>
<dbReference type="InterPro" id="IPR010513">
    <property type="entry name" value="KEN_dom"/>
</dbReference>
<dbReference type="PROSITE" id="PS50088">
    <property type="entry name" value="ANK_REPEAT"/>
    <property type="match status" value="2"/>
</dbReference>
<dbReference type="Gene3D" id="3.40.50.300">
    <property type="entry name" value="P-loop containing nucleotide triphosphate hydrolases"/>
    <property type="match status" value="1"/>
</dbReference>
<evidence type="ECO:0000256" key="6">
    <source>
        <dbReference type="SAM" id="MobiDB-lite"/>
    </source>
</evidence>
<dbReference type="EMBL" id="CAXLJM020000068">
    <property type="protein sequence ID" value="CAL8124041.1"/>
    <property type="molecule type" value="Genomic_DNA"/>
</dbReference>
<dbReference type="PROSITE" id="PS50297">
    <property type="entry name" value="ANK_REP_REGION"/>
    <property type="match status" value="1"/>
</dbReference>
<dbReference type="Pfam" id="PF06479">
    <property type="entry name" value="Ribonuc_2-5A"/>
    <property type="match status" value="1"/>
</dbReference>
<feature type="repeat" description="ANK" evidence="5">
    <location>
        <begin position="1243"/>
        <end position="1276"/>
    </location>
</feature>
<evidence type="ECO:0000256" key="2">
    <source>
        <dbReference type="ARBA" id="ARBA00022741"/>
    </source>
</evidence>
<keyword evidence="9" id="KW-1185">Reference proteome</keyword>
<keyword evidence="2" id="KW-0547">Nucleotide-binding</keyword>
<sequence length="1636" mass="188469">MDEHVLASKPASSESMEEAENAYETEPAVDAAPLHVILSQPLLWPSREIVSFLKCVSDELDMFTRENTESFSKRYKKLQNLLQENATKIFSQNWKTLLTTNVENYARNQSYRVQGYNGDFVQHLLRYIRNTANHYRGLPPEVQEEFGEYPQEFIAYYIRTFPNLIPIVYAGVLESGVLEESGEIREFYTNSLELPYNSDDFGGYADGLMKGIQQYISTGGLRKRYVIQNGIENTNCEVLILRIPDGILPIVFNQGNITIQINDGFITVHHAPRNLQDSQLILKHPINLTNSVTILLGRDEVMSSTEWKVPTNSSQVILLTKLKDPKAIDNAIQNATKTEKDANVKEAPLRWEELKSTYQKSIILHRSVMFQGCEITLSDMFTWIGNPETNENLKVSKLNGEFLQNLIDDRKPVILHPSIPKLISYYIDRTVLPRKFLPFDILHTNSTENNNQIFVIDCSNEEDISNFCEKLGPGCSPKLSSSVVMEGNVSQSHVIILENEAHAEIISHKTILPVHLLKFHGASLVWLKSWGSNNFILKHLNSITMSEPEFTTLIQRKSIQNQPIIIGDSPGMGKTTILFNLANQLIKLCPFKVVKCYTMTEFVSEVDKRLIGNNSKSKPDPEKIMHAIIDILCKNPKAHPFYNHLVSNFLKPSFDEAKNAFPLMFELMLDGLDEVDSTQWKLAMTILYTVCEIFKSVRLWVSTRLQHLFILERLFSTNGYGLEKLERDDQVRLLVRYWSQEMAKNEKETHLVDLEKCANYCLNHAPRDYMDIAGIPLQCRLLAEVHEVTVKSLQKREILFDEAAQSLRIKSVLDLYEKAVEAKLHIYMEKQYVTKCVKSLRITKREKETMNVGHEKKAVELLMSRWVQSFVTNYFLKDKCTLDDILAYGIVESRRMNEEDHENPDSFSFIHRTFAEYFVALFTVDLLYWEGPVTDELLGNIGDFLIHEVLKMEDYKEPAEREYPHVPQPPKVFTHAAVIIKFFNSILQKTDEDIPETISLAIFRSLQRIDNWADHLSEMFHILIHTKQFGIFRILKYSLEQENETKLGEILSANKFKPFDKFFKSLEEDKKLSLFIKTSSQSKIGDLICSAVRQGDFNLLKNVCEFLEKGGITVNQIDYMREDYFDGKIKSKMSSPLEPLRLALRMTLNYELIHYLVIEKGFSYSPERKEGLGGVGLIHLCIHQIYEDYLIRCKGEDCLEEGLKVIEFFVNQNRNLLEEGSVWYDQLPDPLSWYPLYDDNKTESLTPLVYAGAVGAPIQVIKTLLNLGANVNAGVNLDNKTMLHFIGYRTSHTRTERFIHGHTPEDLYKIATWAFEHGYNPEIRDTTSYKSTFFHNVVDSYHDLLPATFELFHKYKVDFNAVNGKGQSVLENVIASDGTSETIQTFIKAGCHLSVNATGQNALHLACKHVNLPAVQCFVEKFKFKIHKKCLKGNTPLHYVMMAYSVNPSRLEIVKYLISKGAKINLLTRFGTPLFMIQFRRRRRFRSAICLDRDVEILKFFVEQGAKITKNMCNELILRVFAQAEGYYNDNEREAIFSLLQFVKEKGGNIHYRFKDGRTLLHFSCGLKWFEVVKWLVEDCELNVNAKDKKGKLPIDYLPKPASKLANYLIEKGCVCDWNVNEEPARRREVYDFLFQ</sequence>
<feature type="region of interest" description="Disordered" evidence="6">
    <location>
        <begin position="1"/>
        <end position="21"/>
    </location>
</feature>
<feature type="repeat" description="ANK" evidence="5">
    <location>
        <begin position="1432"/>
        <end position="1469"/>
    </location>
</feature>